<accession>I2N8H0</accession>
<evidence type="ECO:0000313" key="3">
    <source>
        <dbReference type="EMBL" id="QKM66832.1"/>
    </source>
</evidence>
<dbReference type="NCBIfam" id="TIGR04222">
    <property type="entry name" value="near_uncomplex"/>
    <property type="match status" value="1"/>
</dbReference>
<keyword evidence="1" id="KW-0472">Membrane</keyword>
<protein>
    <submittedName>
        <fullName evidence="3">TIGR04222 domain-containing membrane protein</fullName>
    </submittedName>
</protein>
<keyword evidence="2" id="KW-0732">Signal</keyword>
<proteinExistence type="predicted"/>
<sequence length="267" mass="27780">MLRILLLALAWAAAGAACVRLCRAAVAAAPHQARRSTRPRDRELTLLEAAFLAGGPGRVMDVTLVAMHRRRALLLAHTGWATVVDADTDNVLERSVIRAIGPAGHQARTDAVRRAAGSADAVRAIAASLEGAGLAVPDTSRARSAAAVRQVRAAALAVPVLTVAALALPGGGAPGSALLPWFALPLLLTLTALLIGRAEVRPYLGWASPEGRRLLAGLITTADGTERGRLTAIAVAGPDAIEDPLLRRALTSGRRERADTRTAHRGH</sequence>
<gene>
    <name evidence="3" type="ORF">STSU_006280</name>
</gene>
<keyword evidence="4" id="KW-1185">Reference proteome</keyword>
<organism evidence="3 4">
    <name type="scientific">Streptomyces tsukubensis (strain DSM 42081 / NBRC 108919 / NRRL 18488 / 9993)</name>
    <dbReference type="NCBI Taxonomy" id="1114943"/>
    <lineage>
        <taxon>Bacteria</taxon>
        <taxon>Bacillati</taxon>
        <taxon>Actinomycetota</taxon>
        <taxon>Actinomycetes</taxon>
        <taxon>Kitasatosporales</taxon>
        <taxon>Streptomycetaceae</taxon>
        <taxon>Streptomyces</taxon>
    </lineage>
</organism>
<feature type="chain" id="PRO_5038747328" evidence="2">
    <location>
        <begin position="25"/>
        <end position="267"/>
    </location>
</feature>
<evidence type="ECO:0000256" key="1">
    <source>
        <dbReference type="SAM" id="Phobius"/>
    </source>
</evidence>
<keyword evidence="1" id="KW-0812">Transmembrane</keyword>
<dbReference type="AlphaFoldDB" id="I2N8H0"/>
<name>I2N8H0_STRT9</name>
<evidence type="ECO:0000256" key="2">
    <source>
        <dbReference type="SAM" id="SignalP"/>
    </source>
</evidence>
<feature type="transmembrane region" description="Helical" evidence="1">
    <location>
        <begin position="178"/>
        <end position="196"/>
    </location>
</feature>
<reference evidence="3 4" key="1">
    <citation type="journal article" date="2012" name="J. Bacteriol.">
        <title>Draft genome of Streptomyces tsukubaensis NRRL 18488, the producer of the clinically important immunosuppressant tacrolimus (FK506).</title>
        <authorList>
            <person name="Barreiro C."/>
            <person name="Prieto C."/>
            <person name="Sola-Landa A."/>
            <person name="Solera E."/>
            <person name="Martinez-Castro M."/>
            <person name="Perez-Redondo R."/>
            <person name="Garcia-Estrada C."/>
            <person name="Aparicio J.F."/>
            <person name="Fernandez-Martinez L.T."/>
            <person name="Santos-Aberturas J."/>
            <person name="Salehi-Najafabadi Z."/>
            <person name="Rodriguez-Garcia A."/>
            <person name="Tauch A."/>
            <person name="Martin J.F."/>
        </authorList>
    </citation>
    <scope>NUCLEOTIDE SEQUENCE [LARGE SCALE GENOMIC DNA]</scope>
    <source>
        <strain evidence="4">DSM 42081 / NBRC 108919 / NRRL 18488 / 9993</strain>
    </source>
</reference>
<dbReference type="PROSITE" id="PS51257">
    <property type="entry name" value="PROKAR_LIPOPROTEIN"/>
    <property type="match status" value="1"/>
</dbReference>
<dbReference type="Proteomes" id="UP000005940">
    <property type="component" value="Chromosome"/>
</dbReference>
<feature type="transmembrane region" description="Helical" evidence="1">
    <location>
        <begin position="151"/>
        <end position="172"/>
    </location>
</feature>
<dbReference type="RefSeq" id="WP_006345819.1">
    <property type="nucleotide sequence ID" value="NZ_CP029159.1"/>
</dbReference>
<evidence type="ECO:0000313" key="4">
    <source>
        <dbReference type="Proteomes" id="UP000005940"/>
    </source>
</evidence>
<dbReference type="EMBL" id="CP029159">
    <property type="protein sequence ID" value="QKM66832.1"/>
    <property type="molecule type" value="Genomic_DNA"/>
</dbReference>
<dbReference type="InterPro" id="IPR026467">
    <property type="entry name" value="Ser/Gly_Cys_C_dom"/>
</dbReference>
<keyword evidence="1" id="KW-1133">Transmembrane helix</keyword>
<feature type="signal peptide" evidence="2">
    <location>
        <begin position="1"/>
        <end position="24"/>
    </location>
</feature>